<evidence type="ECO:0000259" key="4">
    <source>
        <dbReference type="PROSITE" id="PS50198"/>
    </source>
</evidence>
<evidence type="ECO:0000256" key="3">
    <source>
        <dbReference type="SAM" id="SignalP"/>
    </source>
</evidence>
<dbReference type="Proteomes" id="UP001440599">
    <property type="component" value="Unassembled WGS sequence"/>
</dbReference>
<dbReference type="SUPFAM" id="SSF54534">
    <property type="entry name" value="FKBP-like"/>
    <property type="match status" value="1"/>
</dbReference>
<comment type="caution">
    <text evidence="5">The sequence shown here is derived from an EMBL/GenBank/DDBJ whole genome shotgun (WGS) entry which is preliminary data.</text>
</comment>
<feature type="signal peptide" evidence="3">
    <location>
        <begin position="1"/>
        <end position="21"/>
    </location>
</feature>
<dbReference type="Gene3D" id="3.10.50.40">
    <property type="match status" value="1"/>
</dbReference>
<sequence length="411" mass="44980">MKLKKLLCAGLSGALLVGALAGCGTQEPQSTPAPDDVAYQAAGITRDTVLFSVDGTDVTADEYLFWLLSSISTAKQDGYLSDDTAWEEEIDGTATAEYLKQDAMNTSILYTTVANHAREAGFSITEEDEADADEQIAALGEQMEMYYGMTLQEYLDQQCISEAGFRKLNETSYLAADLQEKLEADGELAPDDAKMDAFIEEQGYYRAKHILLAFPTNEDGSDVTDAQKAEVKAEADQLIAQIRAAADPAAEFDKIMNERSDDSRDENGDLYYPDGYLSYPGQMVSEFEDGAMALAVGEISDPIESTFGYHIIMRLDADDEDLREVYPDYAMSKLNEQWVAEAEVKTTDAYEQLDPKAFYDNMMALIEQWQEERAAEEEAAQATATPAAEESAAPSTEPSTEPSATPAAEGE</sequence>
<feature type="compositionally biased region" description="Low complexity" evidence="2">
    <location>
        <begin position="380"/>
        <end position="411"/>
    </location>
</feature>
<dbReference type="InterPro" id="IPR050245">
    <property type="entry name" value="PrsA_foldase"/>
</dbReference>
<dbReference type="Pfam" id="PF00639">
    <property type="entry name" value="Rotamase"/>
    <property type="match status" value="1"/>
</dbReference>
<accession>A0ABV1EQ03</accession>
<dbReference type="InterPro" id="IPR046357">
    <property type="entry name" value="PPIase_dom_sf"/>
</dbReference>
<dbReference type="PANTHER" id="PTHR47245">
    <property type="entry name" value="PEPTIDYLPROLYL ISOMERASE"/>
    <property type="match status" value="1"/>
</dbReference>
<dbReference type="SUPFAM" id="SSF109998">
    <property type="entry name" value="Triger factor/SurA peptide-binding domain-like"/>
    <property type="match status" value="1"/>
</dbReference>
<dbReference type="RefSeq" id="WP_349140363.1">
    <property type="nucleotide sequence ID" value="NZ_JBBMFT010000004.1"/>
</dbReference>
<evidence type="ECO:0000256" key="1">
    <source>
        <dbReference type="PROSITE-ProRule" id="PRU00278"/>
    </source>
</evidence>
<gene>
    <name evidence="5" type="ORF">WMO45_09140</name>
</gene>
<dbReference type="PROSITE" id="PS50198">
    <property type="entry name" value="PPIC_PPIASE_2"/>
    <property type="match status" value="1"/>
</dbReference>
<dbReference type="GO" id="GO:0003755">
    <property type="term" value="F:peptidyl-prolyl cis-trans isomerase activity"/>
    <property type="evidence" value="ECO:0007669"/>
    <property type="project" value="UniProtKB-EC"/>
</dbReference>
<protein>
    <submittedName>
        <fullName evidence="5">Peptidylprolyl isomerase</fullName>
        <ecNumber evidence="5">5.2.1.8</ecNumber>
    </submittedName>
</protein>
<dbReference type="InterPro" id="IPR027304">
    <property type="entry name" value="Trigger_fact/SurA_dom_sf"/>
</dbReference>
<organism evidence="5 6">
    <name type="scientific">Flavonifractor hominis</name>
    <dbReference type="NCBI Taxonomy" id="3133178"/>
    <lineage>
        <taxon>Bacteria</taxon>
        <taxon>Bacillati</taxon>
        <taxon>Bacillota</taxon>
        <taxon>Clostridia</taxon>
        <taxon>Eubacteriales</taxon>
        <taxon>Oscillospiraceae</taxon>
        <taxon>Flavonifractor</taxon>
    </lineage>
</organism>
<dbReference type="PANTHER" id="PTHR47245:SF2">
    <property type="entry name" value="PEPTIDYL-PROLYL CIS-TRANS ISOMERASE HP_0175-RELATED"/>
    <property type="match status" value="1"/>
</dbReference>
<evidence type="ECO:0000313" key="6">
    <source>
        <dbReference type="Proteomes" id="UP001440599"/>
    </source>
</evidence>
<dbReference type="EMBL" id="JBBMFT010000004">
    <property type="protein sequence ID" value="MEQ2456688.1"/>
    <property type="molecule type" value="Genomic_DNA"/>
</dbReference>
<evidence type="ECO:0000313" key="5">
    <source>
        <dbReference type="EMBL" id="MEQ2456688.1"/>
    </source>
</evidence>
<proteinExistence type="predicted"/>
<keyword evidence="1 5" id="KW-0413">Isomerase</keyword>
<name>A0ABV1EQ03_9FIRM</name>
<dbReference type="InterPro" id="IPR000297">
    <property type="entry name" value="PPIase_PpiC"/>
</dbReference>
<evidence type="ECO:0000256" key="2">
    <source>
        <dbReference type="SAM" id="MobiDB-lite"/>
    </source>
</evidence>
<keyword evidence="3" id="KW-0732">Signal</keyword>
<keyword evidence="1" id="KW-0697">Rotamase</keyword>
<dbReference type="PROSITE" id="PS51257">
    <property type="entry name" value="PROKAR_LIPOPROTEIN"/>
    <property type="match status" value="1"/>
</dbReference>
<feature type="domain" description="PpiC" evidence="4">
    <location>
        <begin position="202"/>
        <end position="316"/>
    </location>
</feature>
<reference evidence="5 6" key="1">
    <citation type="submission" date="2024-03" db="EMBL/GenBank/DDBJ databases">
        <title>Human intestinal bacterial collection.</title>
        <authorList>
            <person name="Pauvert C."/>
            <person name="Hitch T.C.A."/>
            <person name="Clavel T."/>
        </authorList>
    </citation>
    <scope>NUCLEOTIDE SEQUENCE [LARGE SCALE GENOMIC DNA]</scope>
    <source>
        <strain evidence="5 6">CLA-AP-H34</strain>
    </source>
</reference>
<feature type="region of interest" description="Disordered" evidence="2">
    <location>
        <begin position="372"/>
        <end position="411"/>
    </location>
</feature>
<feature type="chain" id="PRO_5045728220" evidence="3">
    <location>
        <begin position="22"/>
        <end position="411"/>
    </location>
</feature>
<keyword evidence="6" id="KW-1185">Reference proteome</keyword>
<dbReference type="EC" id="5.2.1.8" evidence="5"/>